<comment type="caution">
    <text evidence="2">The sequence shown here is derived from an EMBL/GenBank/DDBJ whole genome shotgun (WGS) entry which is preliminary data.</text>
</comment>
<sequence length="67" mass="7449">MIEGLAVIGARATWNLQHSALPGAPAIPDEAPRRRRRGTLRPHVAATLRWTAEKLDPLTTSPRPLYR</sequence>
<evidence type="ECO:0000313" key="2">
    <source>
        <dbReference type="EMBL" id="GEK23292.1"/>
    </source>
</evidence>
<evidence type="ECO:0000256" key="1">
    <source>
        <dbReference type="SAM" id="MobiDB-lite"/>
    </source>
</evidence>
<dbReference type="OrthoDB" id="3540426at2"/>
<reference evidence="2 3" key="1">
    <citation type="submission" date="2019-07" db="EMBL/GenBank/DDBJ databases">
        <title>Whole genome shotgun sequence of Cellulomonas xylanilytica NBRC 101102.</title>
        <authorList>
            <person name="Hosoyama A."/>
            <person name="Uohara A."/>
            <person name="Ohji S."/>
            <person name="Ichikawa N."/>
        </authorList>
    </citation>
    <scope>NUCLEOTIDE SEQUENCE [LARGE SCALE GENOMIC DNA]</scope>
    <source>
        <strain evidence="2 3">NBRC 101102</strain>
    </source>
</reference>
<dbReference type="EMBL" id="BJUB01000014">
    <property type="protein sequence ID" value="GEK23292.1"/>
    <property type="molecule type" value="Genomic_DNA"/>
</dbReference>
<dbReference type="AlphaFoldDB" id="A0A510V8U9"/>
<gene>
    <name evidence="2" type="ORF">CXY01_38120</name>
</gene>
<evidence type="ECO:0000313" key="3">
    <source>
        <dbReference type="Proteomes" id="UP000321118"/>
    </source>
</evidence>
<dbReference type="Proteomes" id="UP000321118">
    <property type="component" value="Unassembled WGS sequence"/>
</dbReference>
<feature type="region of interest" description="Disordered" evidence="1">
    <location>
        <begin position="20"/>
        <end position="41"/>
    </location>
</feature>
<dbReference type="RefSeq" id="WP_146930849.1">
    <property type="nucleotide sequence ID" value="NZ_BJUB01000014.1"/>
</dbReference>
<name>A0A510V8U9_9CELL</name>
<accession>A0A510V8U9</accession>
<protein>
    <submittedName>
        <fullName evidence="2">Uncharacterized protein</fullName>
    </submittedName>
</protein>
<proteinExistence type="predicted"/>
<organism evidence="2 3">
    <name type="scientific">Cellulomonas xylanilytica</name>
    <dbReference type="NCBI Taxonomy" id="233583"/>
    <lineage>
        <taxon>Bacteria</taxon>
        <taxon>Bacillati</taxon>
        <taxon>Actinomycetota</taxon>
        <taxon>Actinomycetes</taxon>
        <taxon>Micrococcales</taxon>
        <taxon>Cellulomonadaceae</taxon>
        <taxon>Cellulomonas</taxon>
    </lineage>
</organism>
<keyword evidence="3" id="KW-1185">Reference proteome</keyword>